<protein>
    <submittedName>
        <fullName evidence="1">Uncharacterized protein</fullName>
    </submittedName>
</protein>
<comment type="caution">
    <text evidence="1">The sequence shown here is derived from an EMBL/GenBank/DDBJ whole genome shotgun (WGS) entry which is preliminary data.</text>
</comment>
<dbReference type="EMBL" id="SRXV01000002">
    <property type="protein sequence ID" value="TGY92981.1"/>
    <property type="molecule type" value="Genomic_DNA"/>
</dbReference>
<sequence>MTVQAARASRITPDDIRNIAFTLVERHGAQALGYADLAVEEMEEKGEEASAEAWRALRSEIEDALDGRIVRNRQIVLH</sequence>
<organism evidence="1 2">
    <name type="scientific">Marinicauda pacifica</name>
    <dbReference type="NCBI Taxonomy" id="1133559"/>
    <lineage>
        <taxon>Bacteria</taxon>
        <taxon>Pseudomonadati</taxon>
        <taxon>Pseudomonadota</taxon>
        <taxon>Alphaproteobacteria</taxon>
        <taxon>Maricaulales</taxon>
        <taxon>Maricaulaceae</taxon>
        <taxon>Marinicauda</taxon>
    </lineage>
</organism>
<accession>A0A4S2HBF5</accession>
<evidence type="ECO:0000313" key="2">
    <source>
        <dbReference type="Proteomes" id="UP000305451"/>
    </source>
</evidence>
<proteinExistence type="predicted"/>
<reference evidence="1 2" key="1">
    <citation type="journal article" date="2013" name="Int. J. Syst. Evol. Microbiol.">
        <title>Marinicauda pacifica gen. nov., sp. nov., a prosthecate alphaproteobacterium of the family Hyphomonadaceae isolated from deep seawater.</title>
        <authorList>
            <person name="Zhang X.Y."/>
            <person name="Li G.W."/>
            <person name="Wang C.S."/>
            <person name="Zhang Y.J."/>
            <person name="Xu X.W."/>
            <person name="Li H."/>
            <person name="Liu A."/>
            <person name="Liu C."/>
            <person name="Xie B.B."/>
            <person name="Qin Q.L."/>
            <person name="Xu Z."/>
            <person name="Chen X.L."/>
            <person name="Zhou B.C."/>
            <person name="Zhang Y.Z."/>
        </authorList>
    </citation>
    <scope>NUCLEOTIDE SEQUENCE [LARGE SCALE GENOMIC DNA]</scope>
    <source>
        <strain evidence="1 2">P-1 km-3</strain>
    </source>
</reference>
<dbReference type="AlphaFoldDB" id="A0A4S2HBF5"/>
<dbReference type="Proteomes" id="UP000305451">
    <property type="component" value="Unassembled WGS sequence"/>
</dbReference>
<evidence type="ECO:0000313" key="1">
    <source>
        <dbReference type="EMBL" id="TGY92981.1"/>
    </source>
</evidence>
<gene>
    <name evidence="1" type="ORF">E5162_07900</name>
</gene>
<keyword evidence="2" id="KW-1185">Reference proteome</keyword>
<name>A0A4S2HBF5_9PROT</name>
<dbReference type="RefSeq" id="WP_135944636.1">
    <property type="nucleotide sequence ID" value="NZ_BMEI01000002.1"/>
</dbReference>
<dbReference type="OrthoDB" id="7631803at2"/>